<organism evidence="8 9">
    <name type="scientific">Devosia ginsengisoli</name>
    <dbReference type="NCBI Taxonomy" id="400770"/>
    <lineage>
        <taxon>Bacteria</taxon>
        <taxon>Pseudomonadati</taxon>
        <taxon>Pseudomonadota</taxon>
        <taxon>Alphaproteobacteria</taxon>
        <taxon>Hyphomicrobiales</taxon>
        <taxon>Devosiaceae</taxon>
        <taxon>Devosia</taxon>
    </lineage>
</organism>
<dbReference type="OrthoDB" id="9798343at2"/>
<evidence type="ECO:0000256" key="4">
    <source>
        <dbReference type="ARBA" id="ARBA00023136"/>
    </source>
</evidence>
<feature type="region of interest" description="Disordered" evidence="5">
    <location>
        <begin position="521"/>
        <end position="546"/>
    </location>
</feature>
<dbReference type="Gene3D" id="1.25.40.10">
    <property type="entry name" value="Tetratricopeptide repeat domain"/>
    <property type="match status" value="1"/>
</dbReference>
<dbReference type="SUPFAM" id="SSF48452">
    <property type="entry name" value="TPR-like"/>
    <property type="match status" value="1"/>
</dbReference>
<dbReference type="InterPro" id="IPR016982">
    <property type="entry name" value="Mms48"/>
</dbReference>
<protein>
    <submittedName>
        <fullName evidence="8">Heme biosynthesis protein HemY</fullName>
    </submittedName>
</protein>
<dbReference type="InterPro" id="IPR010817">
    <property type="entry name" value="HemY_N"/>
</dbReference>
<proteinExistence type="predicted"/>
<accession>A0A5B8LW99</accession>
<keyword evidence="9" id="KW-1185">Reference proteome</keyword>
<dbReference type="KEGG" id="dea:FPZ08_15925"/>
<dbReference type="GO" id="GO:0016020">
    <property type="term" value="C:membrane"/>
    <property type="evidence" value="ECO:0007669"/>
    <property type="project" value="UniProtKB-SubCell"/>
</dbReference>
<evidence type="ECO:0000313" key="8">
    <source>
        <dbReference type="EMBL" id="QDZ12101.1"/>
    </source>
</evidence>
<feature type="domain" description="HemY N-terminal" evidence="7">
    <location>
        <begin position="117"/>
        <end position="221"/>
    </location>
</feature>
<evidence type="ECO:0000256" key="2">
    <source>
        <dbReference type="ARBA" id="ARBA00022692"/>
    </source>
</evidence>
<feature type="transmembrane region" description="Helical" evidence="6">
    <location>
        <begin position="133"/>
        <end position="157"/>
    </location>
</feature>
<feature type="transmembrane region" description="Helical" evidence="6">
    <location>
        <begin position="92"/>
        <end position="113"/>
    </location>
</feature>
<name>A0A5B8LW99_9HYPH</name>
<evidence type="ECO:0000313" key="9">
    <source>
        <dbReference type="Proteomes" id="UP000315364"/>
    </source>
</evidence>
<evidence type="ECO:0000256" key="6">
    <source>
        <dbReference type="SAM" id="Phobius"/>
    </source>
</evidence>
<keyword evidence="3 6" id="KW-1133">Transmembrane helix</keyword>
<evidence type="ECO:0000256" key="3">
    <source>
        <dbReference type="ARBA" id="ARBA00022989"/>
    </source>
</evidence>
<evidence type="ECO:0000259" key="7">
    <source>
        <dbReference type="Pfam" id="PF07219"/>
    </source>
</evidence>
<dbReference type="EMBL" id="CP042304">
    <property type="protein sequence ID" value="QDZ12101.1"/>
    <property type="molecule type" value="Genomic_DNA"/>
</dbReference>
<keyword evidence="2 6" id="KW-0812">Transmembrane</keyword>
<reference evidence="8 9" key="1">
    <citation type="submission" date="2019-07" db="EMBL/GenBank/DDBJ databases">
        <title>Full genome sequence of Devosia sp. Gsoil 520.</title>
        <authorList>
            <person name="Im W.-T."/>
        </authorList>
    </citation>
    <scope>NUCLEOTIDE SEQUENCE [LARGE SCALE GENOMIC DNA]</scope>
    <source>
        <strain evidence="8 9">Gsoil 520</strain>
    </source>
</reference>
<dbReference type="PIRSF" id="PIRSF031802">
    <property type="entry name" value="UCP031802"/>
    <property type="match status" value="1"/>
</dbReference>
<feature type="compositionally biased region" description="Basic residues" evidence="5">
    <location>
        <begin position="15"/>
        <end position="52"/>
    </location>
</feature>
<gene>
    <name evidence="8" type="ORF">FPZ08_15925</name>
</gene>
<sequence>MAGWRARLVPLGHRAAAHRRNRGRHARSGHVAPRRRHCPPRLHCRRNPARRPARPDAGGWRGRAGSGGQPGRSHPLPRHPARQRPVRRGRPMIRLASWIVGSLVVTALAAWLISLPGTLTLEAAGYRMQPRLGAAIVIFILVAIVVIGLWAILRRILSAPRNMARRRSERRREQGVEALSDAIVALQAGDPARARMLARDAQARLPTNAAARLLEARADLALGDMPAAREHYRALIASEKTAVAALTGLYDQARAQHRPEAALTFARKALALAPQSGWAADAVFDDLARRGQWAAAVAMVNVEQAQSREDRARKRRRQAVIETARAREAETSDPLAALDHALTALKLLPDFVPAALIAARIHINRGDTRKAMSLLRRIWRATGHPDVAALYAHAQPGASAVERLKRLGEIIETPPPHRAAGMALARTAIDAYDWPLARKALAPFIGADATQGVASLMAEIEEGQSGDQGKAREWLARAVRAPRDPAWTADGLVSDEWEPMSPVSGKLDAFEWKIPMTVTARPAADPVPPQLPAEAPLPLAPAANPT</sequence>
<feature type="compositionally biased region" description="Gly residues" evidence="5">
    <location>
        <begin position="59"/>
        <end position="70"/>
    </location>
</feature>
<dbReference type="InterPro" id="IPR011990">
    <property type="entry name" value="TPR-like_helical_dom_sf"/>
</dbReference>
<evidence type="ECO:0000256" key="1">
    <source>
        <dbReference type="ARBA" id="ARBA00004370"/>
    </source>
</evidence>
<dbReference type="Proteomes" id="UP000315364">
    <property type="component" value="Chromosome"/>
</dbReference>
<keyword evidence="4 6" id="KW-0472">Membrane</keyword>
<feature type="region of interest" description="Disordered" evidence="5">
    <location>
        <begin position="1"/>
        <end position="87"/>
    </location>
</feature>
<dbReference type="Pfam" id="PF07219">
    <property type="entry name" value="HemY_N"/>
    <property type="match status" value="1"/>
</dbReference>
<feature type="compositionally biased region" description="Basic residues" evidence="5">
    <location>
        <begin position="75"/>
        <end position="87"/>
    </location>
</feature>
<evidence type="ECO:0000256" key="5">
    <source>
        <dbReference type="SAM" id="MobiDB-lite"/>
    </source>
</evidence>
<feature type="compositionally biased region" description="Low complexity" evidence="5">
    <location>
        <begin position="532"/>
        <end position="546"/>
    </location>
</feature>
<comment type="subcellular location">
    <subcellularLocation>
        <location evidence="1">Membrane</location>
    </subcellularLocation>
</comment>
<dbReference type="AlphaFoldDB" id="A0A5B8LW99"/>